<dbReference type="Proteomes" id="UP000835052">
    <property type="component" value="Unassembled WGS sequence"/>
</dbReference>
<dbReference type="PANTHER" id="PTHR11482:SF56">
    <property type="entry name" value="ANTIZYME INHIBITOR 1"/>
    <property type="match status" value="1"/>
</dbReference>
<dbReference type="Gene3D" id="3.20.20.10">
    <property type="entry name" value="Alanine racemase"/>
    <property type="match status" value="1"/>
</dbReference>
<dbReference type="Pfam" id="PF02784">
    <property type="entry name" value="Orn_Arg_deC_N"/>
    <property type="match status" value="1"/>
</dbReference>
<dbReference type="PANTHER" id="PTHR11482">
    <property type="entry name" value="ARGININE/DIAMINOPIMELATE/ORNITHINE DECARBOXYLASE"/>
    <property type="match status" value="1"/>
</dbReference>
<feature type="transmembrane region" description="Helical" evidence="2">
    <location>
        <begin position="113"/>
        <end position="132"/>
    </location>
</feature>
<keyword evidence="2" id="KW-1133">Transmembrane helix</keyword>
<evidence type="ECO:0000313" key="5">
    <source>
        <dbReference type="EMBL" id="CAD6196279.1"/>
    </source>
</evidence>
<dbReference type="OrthoDB" id="5034579at2759"/>
<feature type="domain" description="Orn/DAP/Arg decarboxylase 2 N-terminal" evidence="4">
    <location>
        <begin position="280"/>
        <end position="508"/>
    </location>
</feature>
<feature type="transmembrane region" description="Helical" evidence="2">
    <location>
        <begin position="6"/>
        <end position="28"/>
    </location>
</feature>
<dbReference type="GO" id="GO:0003824">
    <property type="term" value="F:catalytic activity"/>
    <property type="evidence" value="ECO:0007669"/>
    <property type="project" value="InterPro"/>
</dbReference>
<accession>A0A8S1HLR2</accession>
<evidence type="ECO:0000256" key="2">
    <source>
        <dbReference type="SAM" id="Phobius"/>
    </source>
</evidence>
<dbReference type="InterPro" id="IPR018908">
    <property type="entry name" value="TMEM234"/>
</dbReference>
<proteinExistence type="inferred from homology"/>
<gene>
    <name evidence="5" type="ORF">CAUJ_LOCUS12194</name>
</gene>
<evidence type="ECO:0000313" key="6">
    <source>
        <dbReference type="Proteomes" id="UP000835052"/>
    </source>
</evidence>
<evidence type="ECO:0000256" key="1">
    <source>
        <dbReference type="RuleBase" id="RU003737"/>
    </source>
</evidence>
<dbReference type="PRINTS" id="PR01182">
    <property type="entry name" value="ORNDCRBXLASE"/>
</dbReference>
<comment type="similarity">
    <text evidence="1">Belongs to the Orn/Lys/Arg decarboxylase class-II family.</text>
</comment>
<dbReference type="EMBL" id="CAJGYM010000070">
    <property type="protein sequence ID" value="CAD6196279.1"/>
    <property type="molecule type" value="Genomic_DNA"/>
</dbReference>
<protein>
    <recommendedName>
        <fullName evidence="7">Orn/DAP/Arg decarboxylase 2 N-terminal domain-containing protein</fullName>
    </recommendedName>
</protein>
<evidence type="ECO:0008006" key="7">
    <source>
        <dbReference type="Google" id="ProtNLM"/>
    </source>
</evidence>
<feature type="transmembrane region" description="Helical" evidence="2">
    <location>
        <begin position="71"/>
        <end position="104"/>
    </location>
</feature>
<dbReference type="InterPro" id="IPR022643">
    <property type="entry name" value="De-COase2_C"/>
</dbReference>
<keyword evidence="6" id="KW-1185">Reference proteome</keyword>
<keyword evidence="2" id="KW-0472">Membrane</keyword>
<dbReference type="Pfam" id="PF10639">
    <property type="entry name" value="TMEM234"/>
    <property type="match status" value="1"/>
</dbReference>
<dbReference type="PRINTS" id="PR01179">
    <property type="entry name" value="ODADCRBXLASE"/>
</dbReference>
<reference evidence="5" key="1">
    <citation type="submission" date="2020-10" db="EMBL/GenBank/DDBJ databases">
        <authorList>
            <person name="Kikuchi T."/>
        </authorList>
    </citation>
    <scope>NUCLEOTIDE SEQUENCE</scope>
    <source>
        <strain evidence="5">NKZ352</strain>
    </source>
</reference>
<dbReference type="SUPFAM" id="SSF51419">
    <property type="entry name" value="PLP-binding barrel"/>
    <property type="match status" value="1"/>
</dbReference>
<dbReference type="Pfam" id="PF00278">
    <property type="entry name" value="Orn_DAP_Arg_deC"/>
    <property type="match status" value="1"/>
</dbReference>
<dbReference type="SUPFAM" id="SSF50621">
    <property type="entry name" value="Alanine racemase C-terminal domain-like"/>
    <property type="match status" value="1"/>
</dbReference>
<dbReference type="InterPro" id="IPR009006">
    <property type="entry name" value="Ala_racemase/Decarboxylase_C"/>
</dbReference>
<keyword evidence="2" id="KW-0812">Transmembrane</keyword>
<feature type="transmembrane region" description="Helical" evidence="2">
    <location>
        <begin position="49"/>
        <end position="65"/>
    </location>
</feature>
<dbReference type="AlphaFoldDB" id="A0A8S1HLR2"/>
<dbReference type="Gene3D" id="2.40.37.10">
    <property type="entry name" value="Lyase, Ornithine Decarboxylase, Chain A, domain 1"/>
    <property type="match status" value="1"/>
</dbReference>
<organism evidence="5 6">
    <name type="scientific">Caenorhabditis auriculariae</name>
    <dbReference type="NCBI Taxonomy" id="2777116"/>
    <lineage>
        <taxon>Eukaryota</taxon>
        <taxon>Metazoa</taxon>
        <taxon>Ecdysozoa</taxon>
        <taxon>Nematoda</taxon>
        <taxon>Chromadorea</taxon>
        <taxon>Rhabditida</taxon>
        <taxon>Rhabditina</taxon>
        <taxon>Rhabditomorpha</taxon>
        <taxon>Rhabditoidea</taxon>
        <taxon>Rhabditidae</taxon>
        <taxon>Peloderinae</taxon>
        <taxon>Caenorhabditis</taxon>
    </lineage>
</organism>
<dbReference type="InterPro" id="IPR000183">
    <property type="entry name" value="Orn/DAP/Arg_de-COase"/>
</dbReference>
<feature type="domain" description="Orn/DAP/Arg decarboxylase 2 C-terminal" evidence="3">
    <location>
        <begin position="278"/>
        <end position="615"/>
    </location>
</feature>
<dbReference type="InterPro" id="IPR022644">
    <property type="entry name" value="De-COase2_N"/>
</dbReference>
<evidence type="ECO:0000259" key="3">
    <source>
        <dbReference type="Pfam" id="PF00278"/>
    </source>
</evidence>
<sequence length="673" mass="74691">MEVGTCSLECIASVLVVGFLWGATNPLLRIASLENQDEGSKSLSSPLKKFIYAFLNWRFSIPFLVNQLGSVLFHVLLVAFPVSVVVPCVNATQLVSAIFVGLILGEKTKLSKINILGAFLMGVGMIGINPKIPCTEESSDPSSPPPLRGIELEQTPLISSSTRTPSLLGILIRSCFSPIKVSTFQFISAFIFLLIASAQPPISQPTHSSLIRQSKTTSVMRLRLPSATYYPPAGKDEWTREMFNEQSVMVVSSPHNPTQMARHVVDHVSSQNPFFVMDVAAVQRHLEAWRSGMPRVRSGFPVKYNADPILARLLANNDDVIFEVASIEELQMALDYVDSSRIVLSSPLLTRKSIRAAGEVGCGVIVIESLKQLNDVASYALHSEILLAVSFDPQVEVGCSLEDVLEIFEMARILGVHLTGICFELGSSATANCYAKALKETRKLFDEAKMMGLAMSRIGMGNISITRDFASVDYKMLCSSIETTLNELFPLCYFSNVEVFANAGSFLVMNAFSLCTNVIGKQALEAKQITNDDFDDGVGFVYQTNEGVYGSFGCRLLDVNPLCKPLHESEMPEEMEEQHFGTIVGPSLDDMDVAQEVLRCRQLRVGEWLLWEEMGAFTIPIQSDQPALPVYYYAGRECWDRLMNKALDRRPSSSFQRRRFDRRQRLRGLLIFF</sequence>
<comment type="caution">
    <text evidence="5">The sequence shown here is derived from an EMBL/GenBank/DDBJ whole genome shotgun (WGS) entry which is preliminary data.</text>
</comment>
<name>A0A8S1HLR2_9PELO</name>
<dbReference type="InterPro" id="IPR002433">
    <property type="entry name" value="Orn_de-COase"/>
</dbReference>
<dbReference type="GO" id="GO:0006596">
    <property type="term" value="P:polyamine biosynthetic process"/>
    <property type="evidence" value="ECO:0007669"/>
    <property type="project" value="InterPro"/>
</dbReference>
<evidence type="ECO:0000259" key="4">
    <source>
        <dbReference type="Pfam" id="PF02784"/>
    </source>
</evidence>
<dbReference type="InterPro" id="IPR029066">
    <property type="entry name" value="PLP-binding_barrel"/>
</dbReference>